<feature type="compositionally biased region" description="Polar residues" evidence="1">
    <location>
        <begin position="32"/>
        <end position="45"/>
    </location>
</feature>
<evidence type="ECO:0000313" key="3">
    <source>
        <dbReference type="Proteomes" id="UP000246715"/>
    </source>
</evidence>
<dbReference type="EMBL" id="DQ491001">
    <property type="protein sequence ID" value="ABT13875.1"/>
    <property type="molecule type" value="Genomic_DNA"/>
</dbReference>
<reference evidence="2 3" key="1">
    <citation type="journal article" date="2007" name="Virology">
        <title>Sequence and annotation of the 314-kb MT325 and the 321-kb FR483 viruses that infect Chlorella Pbi.</title>
        <authorList>
            <person name="Fitzgerald L.A."/>
            <person name="Graves M.V."/>
            <person name="Li X."/>
            <person name="Feldblyum T."/>
            <person name="Hartigan J."/>
            <person name="Van Etten J.L."/>
        </authorList>
    </citation>
    <scope>NUCLEOTIDE SEQUENCE [LARGE SCALE GENOMIC DNA]</scope>
    <source>
        <strain evidence="2 3">MT325</strain>
    </source>
</reference>
<feature type="compositionally biased region" description="Polar residues" evidence="1">
    <location>
        <begin position="1"/>
        <end position="23"/>
    </location>
</feature>
<organismHost>
    <name type="scientific">Paramecium bursaria</name>
    <dbReference type="NCBI Taxonomy" id="74790"/>
</organismHost>
<feature type="region of interest" description="Disordered" evidence="1">
    <location>
        <begin position="1"/>
        <end position="74"/>
    </location>
</feature>
<evidence type="ECO:0000313" key="2">
    <source>
        <dbReference type="EMBL" id="ABT13875.1"/>
    </source>
</evidence>
<protein>
    <submittedName>
        <fullName evidence="2">Uncharacterized protein m321L</fullName>
    </submittedName>
</protein>
<organism evidence="2 3">
    <name type="scientific">Paramecium bursaria Chlorella virus MT325</name>
    <name type="common">PBCV-MT325</name>
    <dbReference type="NCBI Taxonomy" id="346932"/>
    <lineage>
        <taxon>Viruses</taxon>
        <taxon>Varidnaviria</taxon>
        <taxon>Bamfordvirae</taxon>
        <taxon>Nucleocytoviricota</taxon>
        <taxon>Megaviricetes</taxon>
        <taxon>Algavirales</taxon>
        <taxon>Phycodnaviridae</taxon>
        <taxon>Chlorovirus</taxon>
        <taxon>Chlorovirus conductrix</taxon>
        <taxon>Paramecium bursaria Chlorella virus A1</taxon>
    </lineage>
</organism>
<name>A7IU51_PBCVM</name>
<proteinExistence type="predicted"/>
<evidence type="ECO:0000256" key="1">
    <source>
        <dbReference type="SAM" id="MobiDB-lite"/>
    </source>
</evidence>
<accession>A7IU51</accession>
<dbReference type="Proteomes" id="UP000246715">
    <property type="component" value="Segment"/>
</dbReference>
<gene>
    <name evidence="2" type="primary">m321L</name>
    <name evidence="2" type="ORF">MT325_m321L</name>
</gene>
<sequence>MIISTHQSIKGGSDTPRTSPHHQPSTHKYKQTKTPETPKANTSPKNLRKTKTPTSEWQSSPLRPLSPPTSSLLP</sequence>
<feature type="compositionally biased region" description="Low complexity" evidence="1">
    <location>
        <begin position="59"/>
        <end position="74"/>
    </location>
</feature>